<name>A0A183FFH8_HELPZ</name>
<dbReference type="AlphaFoldDB" id="A0A183FFH8"/>
<dbReference type="WBParaSite" id="HPBE_0000528101-mRNA-1">
    <property type="protein sequence ID" value="HPBE_0000528101-mRNA-1"/>
    <property type="gene ID" value="HPBE_0000528101"/>
</dbReference>
<evidence type="ECO:0000313" key="3">
    <source>
        <dbReference type="WBParaSite" id="HPBE_0000528101-mRNA-1"/>
    </source>
</evidence>
<evidence type="ECO:0000313" key="1">
    <source>
        <dbReference type="EMBL" id="VDO64024.1"/>
    </source>
</evidence>
<dbReference type="Proteomes" id="UP000050761">
    <property type="component" value="Unassembled WGS sequence"/>
</dbReference>
<accession>A0A3P7Y0D4</accession>
<gene>
    <name evidence="1" type="ORF">HPBE_LOCUS5282</name>
</gene>
<reference evidence="3" key="2">
    <citation type="submission" date="2019-09" db="UniProtKB">
        <authorList>
            <consortium name="WormBaseParasite"/>
        </authorList>
    </citation>
    <scope>IDENTIFICATION</scope>
</reference>
<organism evidence="2 3">
    <name type="scientific">Heligmosomoides polygyrus</name>
    <name type="common">Parasitic roundworm</name>
    <dbReference type="NCBI Taxonomy" id="6339"/>
    <lineage>
        <taxon>Eukaryota</taxon>
        <taxon>Metazoa</taxon>
        <taxon>Ecdysozoa</taxon>
        <taxon>Nematoda</taxon>
        <taxon>Chromadorea</taxon>
        <taxon>Rhabditida</taxon>
        <taxon>Rhabditina</taxon>
        <taxon>Rhabditomorpha</taxon>
        <taxon>Strongyloidea</taxon>
        <taxon>Heligmosomidae</taxon>
        <taxon>Heligmosomoides</taxon>
    </lineage>
</organism>
<accession>A0A183FFH8</accession>
<protein>
    <submittedName>
        <fullName evidence="1 3">Uncharacterized protein</fullName>
    </submittedName>
</protein>
<proteinExistence type="predicted"/>
<keyword evidence="2" id="KW-1185">Reference proteome</keyword>
<evidence type="ECO:0000313" key="2">
    <source>
        <dbReference type="Proteomes" id="UP000050761"/>
    </source>
</evidence>
<reference evidence="1 2" key="1">
    <citation type="submission" date="2018-11" db="EMBL/GenBank/DDBJ databases">
        <authorList>
            <consortium name="Pathogen Informatics"/>
        </authorList>
    </citation>
    <scope>NUCLEOTIDE SEQUENCE [LARGE SCALE GENOMIC DNA]</scope>
</reference>
<sequence>MSRVRHREVGLKPRDAYGTAAYASRAFFELNHERLLANYVYPWRKIAQVYDILSWQRARVWMGIKCPAPGIRRRAEDSSKVRRDSENLMKMSFNVRQDSKDMLQMSSNVGF</sequence>
<dbReference type="EMBL" id="UZAH01025445">
    <property type="protein sequence ID" value="VDO64024.1"/>
    <property type="molecule type" value="Genomic_DNA"/>
</dbReference>